<name>A0A0F9AIR4_9ZZZZ</name>
<dbReference type="AlphaFoldDB" id="A0A0F9AIR4"/>
<protein>
    <submittedName>
        <fullName evidence="1">Uncharacterized protein</fullName>
    </submittedName>
</protein>
<reference evidence="1" key="1">
    <citation type="journal article" date="2015" name="Nature">
        <title>Complex archaea that bridge the gap between prokaryotes and eukaryotes.</title>
        <authorList>
            <person name="Spang A."/>
            <person name="Saw J.H."/>
            <person name="Jorgensen S.L."/>
            <person name="Zaremba-Niedzwiedzka K."/>
            <person name="Martijn J."/>
            <person name="Lind A.E."/>
            <person name="van Eijk R."/>
            <person name="Schleper C."/>
            <person name="Guy L."/>
            <person name="Ettema T.J."/>
        </authorList>
    </citation>
    <scope>NUCLEOTIDE SEQUENCE</scope>
</reference>
<evidence type="ECO:0000313" key="1">
    <source>
        <dbReference type="EMBL" id="KKK72076.1"/>
    </source>
</evidence>
<accession>A0A0F9AIR4</accession>
<organism evidence="1">
    <name type="scientific">marine sediment metagenome</name>
    <dbReference type="NCBI Taxonomy" id="412755"/>
    <lineage>
        <taxon>unclassified sequences</taxon>
        <taxon>metagenomes</taxon>
        <taxon>ecological metagenomes</taxon>
    </lineage>
</organism>
<proteinExistence type="predicted"/>
<dbReference type="EMBL" id="LAZR01057434">
    <property type="protein sequence ID" value="KKK72076.1"/>
    <property type="molecule type" value="Genomic_DNA"/>
</dbReference>
<sequence length="276" mass="29947">MQKLKIGLLALVLSVISVSVAAQDRTVSGRFVVPGTSTMEDVQNFRITFSRLVWIIDGAPTVCSFKMEKSADGLLWTDLTTLINCTSSGKIEFVSTPFVGKYIRHNLTTFIGGGILRIFWEGFHGDRCGFDYSGVFSVIASPDPAVGAELSISVPSYERWRVYSSMFELQADSTKEDREVFLTASKGGNEYFRTFADGVVKADQRGMFTTAPLGFVSAAGLDPSSTRLSTDVLTIMIPIYSEAFLPGGHTLATSTNGLQAGDDYSPAVVLVERCPN</sequence>
<comment type="caution">
    <text evidence="1">The sequence shown here is derived from an EMBL/GenBank/DDBJ whole genome shotgun (WGS) entry which is preliminary data.</text>
</comment>
<gene>
    <name evidence="1" type="ORF">LCGC14_2907520</name>
</gene>